<evidence type="ECO:0000313" key="3">
    <source>
        <dbReference type="Proteomes" id="UP000612680"/>
    </source>
</evidence>
<keyword evidence="3" id="KW-1185">Reference proteome</keyword>
<keyword evidence="1" id="KW-0732">Signal</keyword>
<protein>
    <submittedName>
        <fullName evidence="2">Alpha-galactosidase</fullName>
    </submittedName>
</protein>
<gene>
    <name evidence="2" type="ORF">HWI92_06080</name>
</gene>
<evidence type="ECO:0000256" key="1">
    <source>
        <dbReference type="SAM" id="SignalP"/>
    </source>
</evidence>
<dbReference type="RefSeq" id="WP_204661631.1">
    <property type="nucleotide sequence ID" value="NZ_CP056775.1"/>
</dbReference>
<accession>A0ABX7I336</accession>
<sequence length="732" mass="83024">MFIFSRAWLIAMPLCFTCLFAHTQSLPVWKPEPQHHTPADWLITPVKEKAGIYLSSDRKDIVLYNGLVKRVFRITPDLACTDYRNMRNGQQLLRAVKPEARLVIHGVTFPVGGLTGQKELGYLLPEWVDDLRRSDSAFHFVDFTTTELQPVLEWKGAFWTGVKKGASGKKISFRFTSELPALRGLEVLVHYAVFDGLPLLSKWVTVENKGEQKVLIDQVISEILAVAEEESAVVGSTEKLAKPNGIYIENNFAFNNAMRYNLSDQATHWMPDPAYTSQVNYDFQTPCLLEIHPTRNMGVTLAKGDSVESVRTYELLQDTYDRERKGMAIRSMYRAIAPWTTSNPIFMHLVSKNDEEVVTAIDQCAATGYEALILSFGSHCDMEDVSEANLQKWKKLADYARSRHIAIGSYSLFSSRKISREDDVIDPKTGEPGGAFFGNAPCLGSKWGLAYLDKLKKFMSNTGFTIFENDGPYPGDVCASVTHPGHEGLHDSQWKQMELQKSLYRWCNAQGIYVNAPDWYFLDGTNKIGLGYREVNFSLSREQQRILNRQNIFDATWNEIPSMVWGFVPLTKYQGGGPDAILEPLSEHLGDYEQLMTQYYGAGVQACYRGPRLFDTEKTRQTVAGVVDWYKKYRDILNSDIIHLRRADGRDWDGILHVNPVLPQKGLAMLYNPSEKPLTRVISLPVYYTGLHKSVTIREKGGQSKTYTVSRDYHITLTVQIPADSYTWLTLE</sequence>
<organism evidence="2 3">
    <name type="scientific">Dyadobacter sandarakinus</name>
    <dbReference type="NCBI Taxonomy" id="2747268"/>
    <lineage>
        <taxon>Bacteria</taxon>
        <taxon>Pseudomonadati</taxon>
        <taxon>Bacteroidota</taxon>
        <taxon>Cytophagia</taxon>
        <taxon>Cytophagales</taxon>
        <taxon>Spirosomataceae</taxon>
        <taxon>Dyadobacter</taxon>
    </lineage>
</organism>
<name>A0ABX7I336_9BACT</name>
<feature type="signal peptide" evidence="1">
    <location>
        <begin position="1"/>
        <end position="23"/>
    </location>
</feature>
<dbReference type="Proteomes" id="UP000612680">
    <property type="component" value="Chromosome"/>
</dbReference>
<proteinExistence type="predicted"/>
<dbReference type="EMBL" id="CP056775">
    <property type="protein sequence ID" value="QRR00506.1"/>
    <property type="molecule type" value="Genomic_DNA"/>
</dbReference>
<feature type="chain" id="PRO_5045619612" evidence="1">
    <location>
        <begin position="24"/>
        <end position="732"/>
    </location>
</feature>
<dbReference type="Gene3D" id="2.70.98.60">
    <property type="entry name" value="alpha-galactosidase from lactobacil brevis"/>
    <property type="match status" value="1"/>
</dbReference>
<reference evidence="2 3" key="1">
    <citation type="submission" date="2020-06" db="EMBL/GenBank/DDBJ databases">
        <title>Dyadobacter sandarakinus sp. nov., isolated from the soil of the Arctic Yellow River Station.</title>
        <authorList>
            <person name="Zhang Y."/>
            <person name="Peng F."/>
        </authorList>
    </citation>
    <scope>NUCLEOTIDE SEQUENCE [LARGE SCALE GENOMIC DNA]</scope>
    <source>
        <strain evidence="2 3">Q3-56</strain>
    </source>
</reference>
<dbReference type="InterPro" id="IPR038417">
    <property type="entry name" value="Alpga-gal_N_sf"/>
</dbReference>
<evidence type="ECO:0000313" key="2">
    <source>
        <dbReference type="EMBL" id="QRR00506.1"/>
    </source>
</evidence>